<feature type="compositionally biased region" description="Polar residues" evidence="1">
    <location>
        <begin position="1"/>
        <end position="12"/>
    </location>
</feature>
<dbReference type="EMBL" id="SWKV01000008">
    <property type="protein sequence ID" value="KAF3044768.1"/>
    <property type="molecule type" value="Genomic_DNA"/>
</dbReference>
<keyword evidence="3" id="KW-1185">Reference proteome</keyword>
<feature type="compositionally biased region" description="Basic and acidic residues" evidence="1">
    <location>
        <begin position="128"/>
        <end position="143"/>
    </location>
</feature>
<dbReference type="OrthoDB" id="3800694at2759"/>
<feature type="region of interest" description="Disordered" evidence="1">
    <location>
        <begin position="1"/>
        <end position="68"/>
    </location>
</feature>
<gene>
    <name evidence="2" type="ORF">E8E12_010446</name>
</gene>
<organism evidence="2 3">
    <name type="scientific">Didymella heteroderae</name>
    <dbReference type="NCBI Taxonomy" id="1769908"/>
    <lineage>
        <taxon>Eukaryota</taxon>
        <taxon>Fungi</taxon>
        <taxon>Dikarya</taxon>
        <taxon>Ascomycota</taxon>
        <taxon>Pezizomycotina</taxon>
        <taxon>Dothideomycetes</taxon>
        <taxon>Pleosporomycetidae</taxon>
        <taxon>Pleosporales</taxon>
        <taxon>Pleosporineae</taxon>
        <taxon>Didymellaceae</taxon>
        <taxon>Didymella</taxon>
    </lineage>
</organism>
<name>A0A9P4WXS8_9PLEO</name>
<evidence type="ECO:0000313" key="3">
    <source>
        <dbReference type="Proteomes" id="UP000758155"/>
    </source>
</evidence>
<reference evidence="2" key="1">
    <citation type="submission" date="2019-04" db="EMBL/GenBank/DDBJ databases">
        <title>Sequencing of skin fungus with MAO and IRED activity.</title>
        <authorList>
            <person name="Marsaioli A.J."/>
            <person name="Bonatto J.M.C."/>
            <person name="Reis Junior O."/>
        </authorList>
    </citation>
    <scope>NUCLEOTIDE SEQUENCE</scope>
    <source>
        <strain evidence="2">28M1</strain>
    </source>
</reference>
<protein>
    <submittedName>
        <fullName evidence="2">Uncharacterized protein</fullName>
    </submittedName>
</protein>
<feature type="compositionally biased region" description="Basic residues" evidence="1">
    <location>
        <begin position="182"/>
        <end position="195"/>
    </location>
</feature>
<comment type="caution">
    <text evidence="2">The sequence shown here is derived from an EMBL/GenBank/DDBJ whole genome shotgun (WGS) entry which is preliminary data.</text>
</comment>
<dbReference type="AlphaFoldDB" id="A0A9P4WXS8"/>
<feature type="compositionally biased region" description="Low complexity" evidence="1">
    <location>
        <begin position="95"/>
        <end position="105"/>
    </location>
</feature>
<evidence type="ECO:0000256" key="1">
    <source>
        <dbReference type="SAM" id="MobiDB-lite"/>
    </source>
</evidence>
<dbReference type="Proteomes" id="UP000758155">
    <property type="component" value="Unassembled WGS sequence"/>
</dbReference>
<sequence length="206" mass="22466">MASALPTNTPASTAPAELAPAQLGNFRDGENRDSDASDTDQSDASGRSLSPTRQGLSKNKKRKERRQFGAFADELGDLLGAAFQSKDEQQQTGLAASAHAANSTADGDLDMQVEPTSTGPKMSKRARQNMERAQARRLAKEQSKMVTTEQQRVAAERRGMTIQQHRGQRPDGIKKSGSDATKKRRSRQAREKLKKKLEQAGAMEID</sequence>
<proteinExistence type="predicted"/>
<feature type="compositionally biased region" description="Basic and acidic residues" evidence="1">
    <location>
        <begin position="168"/>
        <end position="181"/>
    </location>
</feature>
<accession>A0A9P4WXS8</accession>
<feature type="region of interest" description="Disordered" evidence="1">
    <location>
        <begin position="82"/>
        <end position="206"/>
    </location>
</feature>
<evidence type="ECO:0000313" key="2">
    <source>
        <dbReference type="EMBL" id="KAF3044768.1"/>
    </source>
</evidence>
<feature type="compositionally biased region" description="Polar residues" evidence="1">
    <location>
        <begin position="47"/>
        <end position="57"/>
    </location>
</feature>